<organism evidence="1 2">
    <name type="scientific">Gossypium barbadense</name>
    <name type="common">Sea Island cotton</name>
    <name type="synonym">Hibiscus barbadensis</name>
    <dbReference type="NCBI Taxonomy" id="3634"/>
    <lineage>
        <taxon>Eukaryota</taxon>
        <taxon>Viridiplantae</taxon>
        <taxon>Streptophyta</taxon>
        <taxon>Embryophyta</taxon>
        <taxon>Tracheophyta</taxon>
        <taxon>Spermatophyta</taxon>
        <taxon>Magnoliopsida</taxon>
        <taxon>eudicotyledons</taxon>
        <taxon>Gunneridae</taxon>
        <taxon>Pentapetalae</taxon>
        <taxon>rosids</taxon>
        <taxon>malvids</taxon>
        <taxon>Malvales</taxon>
        <taxon>Malvaceae</taxon>
        <taxon>Malvoideae</taxon>
        <taxon>Gossypium</taxon>
    </lineage>
</organism>
<protein>
    <recommendedName>
        <fullName evidence="3">Retrotransposon Copia-like N-terminal domain-containing protein</fullName>
    </recommendedName>
</protein>
<reference evidence="2" key="1">
    <citation type="journal article" date="2020" name="Nat. Genet.">
        <title>Genomic diversifications of five Gossypium allopolyploid species and their impact on cotton improvement.</title>
        <authorList>
            <person name="Chen Z.J."/>
            <person name="Sreedasyam A."/>
            <person name="Ando A."/>
            <person name="Song Q."/>
            <person name="De Santiago L.M."/>
            <person name="Hulse-Kemp A.M."/>
            <person name="Ding M."/>
            <person name="Ye W."/>
            <person name="Kirkbride R.C."/>
            <person name="Jenkins J."/>
            <person name="Plott C."/>
            <person name="Lovell J."/>
            <person name="Lin Y.M."/>
            <person name="Vaughn R."/>
            <person name="Liu B."/>
            <person name="Simpson S."/>
            <person name="Scheffler B.E."/>
            <person name="Wen L."/>
            <person name="Saski C.A."/>
            <person name="Grover C.E."/>
            <person name="Hu G."/>
            <person name="Conover J.L."/>
            <person name="Carlson J.W."/>
            <person name="Shu S."/>
            <person name="Boston L.B."/>
            <person name="Williams M."/>
            <person name="Peterson D.G."/>
            <person name="McGee K."/>
            <person name="Jones D.C."/>
            <person name="Wendel J.F."/>
            <person name="Stelly D.M."/>
            <person name="Grimwood J."/>
            <person name="Schmutz J."/>
        </authorList>
    </citation>
    <scope>NUCLEOTIDE SEQUENCE [LARGE SCALE GENOMIC DNA]</scope>
    <source>
        <strain evidence="2">cv. 3-79</strain>
    </source>
</reference>
<accession>A0A5J5S2R1</accession>
<evidence type="ECO:0000313" key="2">
    <source>
        <dbReference type="Proteomes" id="UP000327439"/>
    </source>
</evidence>
<name>A0A5J5S2R1_GOSBA</name>
<evidence type="ECO:0000313" key="1">
    <source>
        <dbReference type="EMBL" id="KAB2037816.1"/>
    </source>
</evidence>
<gene>
    <name evidence="1" type="ORF">ES319_D03G103400v1</name>
</gene>
<dbReference type="AlphaFoldDB" id="A0A5J5S2R1"/>
<dbReference type="PANTHER" id="PTHR37610:SF55">
    <property type="entry name" value="RETROTRANSPOSON COPIA-LIKE N-TERMINAL DOMAIN-CONTAINING PROTEIN"/>
    <property type="match status" value="1"/>
</dbReference>
<dbReference type="OrthoDB" id="999366at2759"/>
<evidence type="ECO:0008006" key="3">
    <source>
        <dbReference type="Google" id="ProtNLM"/>
    </source>
</evidence>
<dbReference type="PANTHER" id="PTHR37610">
    <property type="entry name" value="CCHC-TYPE DOMAIN-CONTAINING PROTEIN"/>
    <property type="match status" value="1"/>
</dbReference>
<proteinExistence type="predicted"/>
<sequence length="83" mass="9847">MTMALLSKNKLQFVDGTITVPLRTDSLYSTWERCNTMVLSWLHHTISPSIMNSILWLDFTYVVWRDLRECFSQGDIFRIFDLQ</sequence>
<dbReference type="EMBL" id="CM018217">
    <property type="protein sequence ID" value="KAB2037816.1"/>
    <property type="molecule type" value="Genomic_DNA"/>
</dbReference>
<dbReference type="Proteomes" id="UP000327439">
    <property type="component" value="Chromosome D03"/>
</dbReference>
<keyword evidence="2" id="KW-1185">Reference proteome</keyword>